<dbReference type="AlphaFoldDB" id="A0A9P8KCK2"/>
<feature type="compositionally biased region" description="Polar residues" evidence="1">
    <location>
        <begin position="181"/>
        <end position="192"/>
    </location>
</feature>
<reference evidence="2" key="1">
    <citation type="journal article" date="2021" name="J Fungi (Basel)">
        <title>Virulence traits and population genomics of the black yeast Aureobasidium melanogenum.</title>
        <authorList>
            <person name="Cernosa A."/>
            <person name="Sun X."/>
            <person name="Gostincar C."/>
            <person name="Fang C."/>
            <person name="Gunde-Cimerman N."/>
            <person name="Song Z."/>
        </authorList>
    </citation>
    <scope>NUCLEOTIDE SEQUENCE</scope>
    <source>
        <strain evidence="2">EXF-8016</strain>
    </source>
</reference>
<comment type="caution">
    <text evidence="2">The sequence shown here is derived from an EMBL/GenBank/DDBJ whole genome shotgun (WGS) entry which is preliminary data.</text>
</comment>
<evidence type="ECO:0000256" key="1">
    <source>
        <dbReference type="SAM" id="MobiDB-lite"/>
    </source>
</evidence>
<gene>
    <name evidence="2" type="ORF">KCV03_g198</name>
</gene>
<protein>
    <submittedName>
        <fullName evidence="2">Uncharacterized protein</fullName>
    </submittedName>
</protein>
<reference evidence="2" key="2">
    <citation type="submission" date="2021-08" db="EMBL/GenBank/DDBJ databases">
        <authorList>
            <person name="Gostincar C."/>
            <person name="Sun X."/>
            <person name="Song Z."/>
            <person name="Gunde-Cimerman N."/>
        </authorList>
    </citation>
    <scope>NUCLEOTIDE SEQUENCE</scope>
    <source>
        <strain evidence="2">EXF-8016</strain>
    </source>
</reference>
<dbReference type="Proteomes" id="UP000767238">
    <property type="component" value="Unassembled WGS sequence"/>
</dbReference>
<sequence length="278" mass="30150">MLATKAPRQHNSSSLVVLSSHECRIKPIERTPHDIGLGRLVDSLARVACSSSLDIRLAELRTRTCSPRSCADVAELSAASATIAPSVRAFDKTATVIATLPLLSVAELESKLSRLIFGTIVLTATSSLIRSLGMNWLQAELEQYVLLVVSNSIAFLAKSDHSSEADTLPHRGQHARRERSCTQASRKTLENASASERSGVGCGAEFFELKTQGLIFMAKLLLQSLRLSIKPCFQSLLTGVETCLDVGSLKGNRHQDSITAWEMQQSCHTYEGAAVTRV</sequence>
<name>A0A9P8KCK2_AURME</name>
<dbReference type="EMBL" id="JAHFYH010000001">
    <property type="protein sequence ID" value="KAH0237937.1"/>
    <property type="molecule type" value="Genomic_DNA"/>
</dbReference>
<feature type="region of interest" description="Disordered" evidence="1">
    <location>
        <begin position="164"/>
        <end position="192"/>
    </location>
</feature>
<feature type="non-terminal residue" evidence="2">
    <location>
        <position position="278"/>
    </location>
</feature>
<evidence type="ECO:0000313" key="3">
    <source>
        <dbReference type="Proteomes" id="UP000767238"/>
    </source>
</evidence>
<evidence type="ECO:0000313" key="2">
    <source>
        <dbReference type="EMBL" id="KAH0237937.1"/>
    </source>
</evidence>
<proteinExistence type="predicted"/>
<organism evidence="2 3">
    <name type="scientific">Aureobasidium melanogenum</name>
    <name type="common">Aureobasidium pullulans var. melanogenum</name>
    <dbReference type="NCBI Taxonomy" id="46634"/>
    <lineage>
        <taxon>Eukaryota</taxon>
        <taxon>Fungi</taxon>
        <taxon>Dikarya</taxon>
        <taxon>Ascomycota</taxon>
        <taxon>Pezizomycotina</taxon>
        <taxon>Dothideomycetes</taxon>
        <taxon>Dothideomycetidae</taxon>
        <taxon>Dothideales</taxon>
        <taxon>Saccotheciaceae</taxon>
        <taxon>Aureobasidium</taxon>
    </lineage>
</organism>
<accession>A0A9P8KCK2</accession>